<dbReference type="GO" id="GO:0004814">
    <property type="term" value="F:arginine-tRNA ligase activity"/>
    <property type="evidence" value="ECO:0007669"/>
    <property type="project" value="UniProtKB-UniRule"/>
</dbReference>
<evidence type="ECO:0000256" key="8">
    <source>
        <dbReference type="ARBA" id="ARBA00049339"/>
    </source>
</evidence>
<comment type="caution">
    <text evidence="13">The sequence shown here is derived from an EMBL/GenBank/DDBJ whole genome shotgun (WGS) entry which is preliminary data.</text>
</comment>
<dbReference type="Pfam" id="PF03485">
    <property type="entry name" value="Arg_tRNA_synt_N"/>
    <property type="match status" value="1"/>
</dbReference>
<organism evidence="13 14">
    <name type="scientific">Novosphingobium aerophilum</name>
    <dbReference type="NCBI Taxonomy" id="2839843"/>
    <lineage>
        <taxon>Bacteria</taxon>
        <taxon>Pseudomonadati</taxon>
        <taxon>Pseudomonadota</taxon>
        <taxon>Alphaproteobacteria</taxon>
        <taxon>Sphingomonadales</taxon>
        <taxon>Sphingomonadaceae</taxon>
        <taxon>Novosphingobium</taxon>
    </lineage>
</organism>
<evidence type="ECO:0000256" key="5">
    <source>
        <dbReference type="ARBA" id="ARBA00022840"/>
    </source>
</evidence>
<dbReference type="InterPro" id="IPR036695">
    <property type="entry name" value="Arg-tRNA-synth_N_sf"/>
</dbReference>
<evidence type="ECO:0000259" key="11">
    <source>
        <dbReference type="SMART" id="SM00836"/>
    </source>
</evidence>
<dbReference type="CDD" id="cd00671">
    <property type="entry name" value="ArgRS_core"/>
    <property type="match status" value="1"/>
</dbReference>
<evidence type="ECO:0000256" key="7">
    <source>
        <dbReference type="ARBA" id="ARBA00023146"/>
    </source>
</evidence>
<keyword evidence="14" id="KW-1185">Reference proteome</keyword>
<dbReference type="SUPFAM" id="SSF52374">
    <property type="entry name" value="Nucleotidylyl transferase"/>
    <property type="match status" value="1"/>
</dbReference>
<keyword evidence="3 9" id="KW-0436">Ligase</keyword>
<comment type="subcellular location">
    <subcellularLocation>
        <location evidence="9">Cytoplasm</location>
    </subcellularLocation>
</comment>
<keyword evidence="6 9" id="KW-0648">Protein biosynthesis</keyword>
<keyword evidence="5 9" id="KW-0067">ATP-binding</keyword>
<evidence type="ECO:0000256" key="10">
    <source>
        <dbReference type="RuleBase" id="RU363038"/>
    </source>
</evidence>
<dbReference type="PRINTS" id="PR01038">
    <property type="entry name" value="TRNASYNTHARG"/>
</dbReference>
<comment type="catalytic activity">
    <reaction evidence="8 9">
        <text>tRNA(Arg) + L-arginine + ATP = L-arginyl-tRNA(Arg) + AMP + diphosphate</text>
        <dbReference type="Rhea" id="RHEA:20301"/>
        <dbReference type="Rhea" id="RHEA-COMP:9658"/>
        <dbReference type="Rhea" id="RHEA-COMP:9673"/>
        <dbReference type="ChEBI" id="CHEBI:30616"/>
        <dbReference type="ChEBI" id="CHEBI:32682"/>
        <dbReference type="ChEBI" id="CHEBI:33019"/>
        <dbReference type="ChEBI" id="CHEBI:78442"/>
        <dbReference type="ChEBI" id="CHEBI:78513"/>
        <dbReference type="ChEBI" id="CHEBI:456215"/>
        <dbReference type="EC" id="6.1.1.19"/>
    </reaction>
</comment>
<dbReference type="NCBIfam" id="TIGR00456">
    <property type="entry name" value="argS"/>
    <property type="match status" value="1"/>
</dbReference>
<dbReference type="Proteomes" id="UP000520156">
    <property type="component" value="Unassembled WGS sequence"/>
</dbReference>
<comment type="subunit">
    <text evidence="9">Monomer.</text>
</comment>
<dbReference type="SUPFAM" id="SSF47323">
    <property type="entry name" value="Anticodon-binding domain of a subclass of class I aminoacyl-tRNA synthetases"/>
    <property type="match status" value="1"/>
</dbReference>
<accession>A0A7X1F5Y1</accession>
<dbReference type="Gene3D" id="3.40.50.620">
    <property type="entry name" value="HUPs"/>
    <property type="match status" value="1"/>
</dbReference>
<evidence type="ECO:0000256" key="1">
    <source>
        <dbReference type="ARBA" id="ARBA00005594"/>
    </source>
</evidence>
<name>A0A7X1F5Y1_9SPHN</name>
<dbReference type="InterPro" id="IPR001412">
    <property type="entry name" value="aa-tRNA-synth_I_CS"/>
</dbReference>
<dbReference type="Gene3D" id="3.30.1360.70">
    <property type="entry name" value="Arginyl tRNA synthetase N-terminal domain"/>
    <property type="match status" value="1"/>
</dbReference>
<evidence type="ECO:0000256" key="4">
    <source>
        <dbReference type="ARBA" id="ARBA00022741"/>
    </source>
</evidence>
<dbReference type="RefSeq" id="WP_185682377.1">
    <property type="nucleotide sequence ID" value="NZ_JACLAU010000004.1"/>
</dbReference>
<dbReference type="InterPro" id="IPR014729">
    <property type="entry name" value="Rossmann-like_a/b/a_fold"/>
</dbReference>
<evidence type="ECO:0000313" key="13">
    <source>
        <dbReference type="EMBL" id="MBC2650948.1"/>
    </source>
</evidence>
<keyword evidence="4 9" id="KW-0547">Nucleotide-binding</keyword>
<dbReference type="InterPro" id="IPR005148">
    <property type="entry name" value="Arg-tRNA-synth_N"/>
</dbReference>
<keyword evidence="2 9" id="KW-0963">Cytoplasm</keyword>
<dbReference type="SMART" id="SM00836">
    <property type="entry name" value="DALR_1"/>
    <property type="match status" value="1"/>
</dbReference>
<evidence type="ECO:0000313" key="14">
    <source>
        <dbReference type="Proteomes" id="UP000520156"/>
    </source>
</evidence>
<dbReference type="HAMAP" id="MF_00123">
    <property type="entry name" value="Arg_tRNA_synth"/>
    <property type="match status" value="1"/>
</dbReference>
<dbReference type="PROSITE" id="PS00178">
    <property type="entry name" value="AA_TRNA_LIGASE_I"/>
    <property type="match status" value="1"/>
</dbReference>
<dbReference type="InterPro" id="IPR009080">
    <property type="entry name" value="tRNAsynth_Ia_anticodon-bd"/>
</dbReference>
<feature type="domain" description="DALR anticodon binding" evidence="11">
    <location>
        <begin position="463"/>
        <end position="586"/>
    </location>
</feature>
<evidence type="ECO:0000256" key="9">
    <source>
        <dbReference type="HAMAP-Rule" id="MF_00123"/>
    </source>
</evidence>
<dbReference type="PANTHER" id="PTHR11956:SF5">
    <property type="entry name" value="ARGININE--TRNA LIGASE, CYTOPLASMIC"/>
    <property type="match status" value="1"/>
</dbReference>
<proteinExistence type="inferred from homology"/>
<sequence length="586" mass="62665">MSADQTLHAAFVGHIARALDALQSAGTLPEGLNRAAVTVEPPRDAAHGDLATNAAMVLAKPAGTNPRVLAEALVAELVKLPLVSAAEIAGPGFINLRVDAAAWLEELRAIATLGADYGRSTMGAGTTVNVEYVSANPTGPMHMGHCRGAVVGDALAALLEFAGHKVVREYYVNDAGAQVQVLARSAHVRYREALGEAVGEIPEGLYPGDYLVPVGQALAAEFGDRYAAAPESEWLDLFRERAVAAMLVMIKDDLALLGIHHDLFSSEAELQAAGKPAEAEAWLRAHDLVYDGELEAPKGKTPEDWEPVALPLFRSTRFGDDQDRPIRKSDGSWTYFGADLAYHFQKAQGADALVDIWGADHAGTVKRIKAAVAAMTGAASSDKGGQATPFEVKLVQMVQLLRDGEPVKMSKRAGTFVTLADVVREVGKDVVRFTMLTRKPEAQMDFDFAKVVEASKDNPVFYVQYAHARICSTLRKAAAEGFAPADAALDRLGQEELALVKLAAQFPRLVEAAAVAREPHRIAFFLGDLAAAFHAYWNLGNDRPDKRFIIPGDAALTGARLFLAAQIGQLVRNGLALLGVDAVEEL</sequence>
<dbReference type="EC" id="6.1.1.19" evidence="9"/>
<reference evidence="13 14" key="1">
    <citation type="submission" date="2020-08" db="EMBL/GenBank/DDBJ databases">
        <title>The genome sequence of Novosphingobium flavum 4Y4.</title>
        <authorList>
            <person name="Liu Y."/>
        </authorList>
    </citation>
    <scope>NUCLEOTIDE SEQUENCE [LARGE SCALE GENOMIC DNA]</scope>
    <source>
        <strain evidence="13 14">4Y4</strain>
    </source>
</reference>
<dbReference type="GO" id="GO:0005524">
    <property type="term" value="F:ATP binding"/>
    <property type="evidence" value="ECO:0007669"/>
    <property type="project" value="UniProtKB-UniRule"/>
</dbReference>
<evidence type="ECO:0000256" key="3">
    <source>
        <dbReference type="ARBA" id="ARBA00022598"/>
    </source>
</evidence>
<dbReference type="GO" id="GO:0006420">
    <property type="term" value="P:arginyl-tRNA aminoacylation"/>
    <property type="evidence" value="ECO:0007669"/>
    <property type="project" value="UniProtKB-UniRule"/>
</dbReference>
<dbReference type="InterPro" id="IPR008909">
    <property type="entry name" value="DALR_anticod-bd"/>
</dbReference>
<protein>
    <recommendedName>
        <fullName evidence="9">Arginine--tRNA ligase</fullName>
        <ecNumber evidence="9">6.1.1.19</ecNumber>
    </recommendedName>
    <alternativeName>
        <fullName evidence="9">Arginyl-tRNA synthetase</fullName>
        <shortName evidence="9">ArgRS</shortName>
    </alternativeName>
</protein>
<dbReference type="InterPro" id="IPR001278">
    <property type="entry name" value="Arg-tRNA-ligase"/>
</dbReference>
<evidence type="ECO:0000256" key="6">
    <source>
        <dbReference type="ARBA" id="ARBA00022917"/>
    </source>
</evidence>
<dbReference type="AlphaFoldDB" id="A0A7X1F5Y1"/>
<feature type="domain" description="Arginyl tRNA synthetase N-terminal" evidence="12">
    <location>
        <begin position="9"/>
        <end position="98"/>
    </location>
</feature>
<dbReference type="InterPro" id="IPR035684">
    <property type="entry name" value="ArgRS_core"/>
</dbReference>
<dbReference type="SMART" id="SM01016">
    <property type="entry name" value="Arg_tRNA_synt_N"/>
    <property type="match status" value="1"/>
</dbReference>
<gene>
    <name evidence="9" type="primary">argS</name>
    <name evidence="13" type="ORF">H7F49_04465</name>
</gene>
<dbReference type="SUPFAM" id="SSF55190">
    <property type="entry name" value="Arginyl-tRNA synthetase (ArgRS), N-terminal 'additional' domain"/>
    <property type="match status" value="1"/>
</dbReference>
<dbReference type="Gene3D" id="1.10.730.10">
    <property type="entry name" value="Isoleucyl-tRNA Synthetase, Domain 1"/>
    <property type="match status" value="1"/>
</dbReference>
<evidence type="ECO:0000259" key="12">
    <source>
        <dbReference type="SMART" id="SM01016"/>
    </source>
</evidence>
<keyword evidence="7 9" id="KW-0030">Aminoacyl-tRNA synthetase</keyword>
<comment type="similarity">
    <text evidence="1 9 10">Belongs to the class-I aminoacyl-tRNA synthetase family.</text>
</comment>
<dbReference type="PANTHER" id="PTHR11956">
    <property type="entry name" value="ARGINYL-TRNA SYNTHETASE"/>
    <property type="match status" value="1"/>
</dbReference>
<feature type="short sequence motif" description="'HIGH' region" evidence="9">
    <location>
        <begin position="135"/>
        <end position="145"/>
    </location>
</feature>
<evidence type="ECO:0000256" key="2">
    <source>
        <dbReference type="ARBA" id="ARBA00022490"/>
    </source>
</evidence>
<dbReference type="Pfam" id="PF00750">
    <property type="entry name" value="tRNA-synt_1d"/>
    <property type="match status" value="1"/>
</dbReference>
<dbReference type="EMBL" id="JACLAU010000004">
    <property type="protein sequence ID" value="MBC2650948.1"/>
    <property type="molecule type" value="Genomic_DNA"/>
</dbReference>
<dbReference type="GO" id="GO:0005737">
    <property type="term" value="C:cytoplasm"/>
    <property type="evidence" value="ECO:0007669"/>
    <property type="project" value="UniProtKB-SubCell"/>
</dbReference>
<dbReference type="Pfam" id="PF05746">
    <property type="entry name" value="DALR_1"/>
    <property type="match status" value="1"/>
</dbReference>